<dbReference type="Pfam" id="PF13692">
    <property type="entry name" value="Glyco_trans_1_4"/>
    <property type="match status" value="1"/>
</dbReference>
<dbReference type="PANTHER" id="PTHR12526">
    <property type="entry name" value="GLYCOSYLTRANSFERASE"/>
    <property type="match status" value="1"/>
</dbReference>
<dbReference type="GO" id="GO:0016757">
    <property type="term" value="F:glycosyltransferase activity"/>
    <property type="evidence" value="ECO:0007669"/>
    <property type="project" value="UniProtKB-KW"/>
</dbReference>
<proteinExistence type="predicted"/>
<dbReference type="EMBL" id="LNCU01000113">
    <property type="protein sequence ID" value="KWV47686.1"/>
    <property type="molecule type" value="Genomic_DNA"/>
</dbReference>
<dbReference type="InterPro" id="IPR028098">
    <property type="entry name" value="Glyco_trans_4-like_N"/>
</dbReference>
<dbReference type="SUPFAM" id="SSF53756">
    <property type="entry name" value="UDP-Glycosyltransferase/glycogen phosphorylase"/>
    <property type="match status" value="1"/>
</dbReference>
<keyword evidence="1" id="KW-0328">Glycosyltransferase</keyword>
<accession>A0A109JF34</accession>
<reference evidence="4 5" key="1">
    <citation type="submission" date="2015-11" db="EMBL/GenBank/DDBJ databases">
        <title>Draft Genome Sequence of the Strain BR 10303 (Bradyrhizobium sp.) isolated from nodules of Centrolobium paraense.</title>
        <authorList>
            <person name="Zelli J.E."/>
            <person name="Simoes-Araujo J.L."/>
            <person name="Barauna A.C."/>
            <person name="Silva K."/>
        </authorList>
    </citation>
    <scope>NUCLEOTIDE SEQUENCE [LARGE SCALE GENOMIC DNA]</scope>
    <source>
        <strain evidence="4 5">BR 10303</strain>
    </source>
</reference>
<dbReference type="AlphaFoldDB" id="A0A109JF34"/>
<evidence type="ECO:0000313" key="5">
    <source>
        <dbReference type="Proteomes" id="UP000057737"/>
    </source>
</evidence>
<gene>
    <name evidence="4" type="ORF">AS156_19845</name>
</gene>
<dbReference type="Gene3D" id="3.40.50.2000">
    <property type="entry name" value="Glycogen Phosphorylase B"/>
    <property type="match status" value="2"/>
</dbReference>
<dbReference type="Pfam" id="PF13439">
    <property type="entry name" value="Glyco_transf_4"/>
    <property type="match status" value="1"/>
</dbReference>
<dbReference type="Proteomes" id="UP000057737">
    <property type="component" value="Unassembled WGS sequence"/>
</dbReference>
<comment type="caution">
    <text evidence="4">The sequence shown here is derived from an EMBL/GenBank/DDBJ whole genome shotgun (WGS) entry which is preliminary data.</text>
</comment>
<evidence type="ECO:0000256" key="2">
    <source>
        <dbReference type="ARBA" id="ARBA00022679"/>
    </source>
</evidence>
<keyword evidence="2" id="KW-0808">Transferase</keyword>
<feature type="domain" description="Glycosyltransferase subfamily 4-like N-terminal" evidence="3">
    <location>
        <begin position="15"/>
        <end position="170"/>
    </location>
</feature>
<name>A0A109JF34_9BRAD</name>
<keyword evidence="5" id="KW-1185">Reference proteome</keyword>
<dbReference type="CDD" id="cd03801">
    <property type="entry name" value="GT4_PimA-like"/>
    <property type="match status" value="1"/>
</dbReference>
<dbReference type="RefSeq" id="WP_066513746.1">
    <property type="nucleotide sequence ID" value="NZ_LNCU01000113.1"/>
</dbReference>
<evidence type="ECO:0000259" key="3">
    <source>
        <dbReference type="Pfam" id="PF13439"/>
    </source>
</evidence>
<dbReference type="OrthoDB" id="9802525at2"/>
<protein>
    <recommendedName>
        <fullName evidence="3">Glycosyltransferase subfamily 4-like N-terminal domain-containing protein</fullName>
    </recommendedName>
</protein>
<sequence length="369" mass="40636">MRVVVTRREALDSPDGINIFIVSLAQALSDLGHEVKIVVASLQSHAEYRRLLSPRLDLPIVALSRTPLTGLASAAAWLRAKWIIDRFRPDIVVHSEAVPLPLRGTIVQVVHNLELRSGRLAPVWRIIRRFSTKRCDCVVATTTELRDELARDLGMPRHQIALIPKCIDLQSYHGSDLAARERAILHSGTAPYKDPAATIRAFGALDDPSVGLYVAGDITQPAHAAVDALPDRLRSCVTLVGPADGQTVRMLHGRVRVVAFPTRYDTPVASATVMEAIASGTPIVGSSRLSRDVLVNDVNGLVVDTDPGAMSIAFRSLLNDDALWLRLSSGARRMSERFDGFRVARQYIELASAKSLRQLPSYRLRKRFR</sequence>
<evidence type="ECO:0000256" key="1">
    <source>
        <dbReference type="ARBA" id="ARBA00022676"/>
    </source>
</evidence>
<evidence type="ECO:0000313" key="4">
    <source>
        <dbReference type="EMBL" id="KWV47686.1"/>
    </source>
</evidence>
<organism evidence="4 5">
    <name type="scientific">Bradyrhizobium macuxiense</name>
    <dbReference type="NCBI Taxonomy" id="1755647"/>
    <lineage>
        <taxon>Bacteria</taxon>
        <taxon>Pseudomonadati</taxon>
        <taxon>Pseudomonadota</taxon>
        <taxon>Alphaproteobacteria</taxon>
        <taxon>Hyphomicrobiales</taxon>
        <taxon>Nitrobacteraceae</taxon>
        <taxon>Bradyrhizobium</taxon>
    </lineage>
</organism>
<dbReference type="PANTHER" id="PTHR12526:SF510">
    <property type="entry name" value="D-INOSITOL 3-PHOSPHATE GLYCOSYLTRANSFERASE"/>
    <property type="match status" value="1"/>
</dbReference>